<keyword evidence="1" id="KW-0175">Coiled coil</keyword>
<keyword evidence="2" id="KW-0808">Transferase</keyword>
<dbReference type="GO" id="GO:0032259">
    <property type="term" value="P:methylation"/>
    <property type="evidence" value="ECO:0007669"/>
    <property type="project" value="UniProtKB-KW"/>
</dbReference>
<dbReference type="InterPro" id="IPR029063">
    <property type="entry name" value="SAM-dependent_MTases_sf"/>
</dbReference>
<dbReference type="Gene3D" id="3.40.50.150">
    <property type="entry name" value="Vaccinia Virus protein VP39"/>
    <property type="match status" value="1"/>
</dbReference>
<protein>
    <submittedName>
        <fullName evidence="2">Class I SAM-dependent methyltransferase</fullName>
    </submittedName>
</protein>
<name>A0A951P7L5_9CYAN</name>
<dbReference type="Proteomes" id="UP000707356">
    <property type="component" value="Unassembled WGS sequence"/>
</dbReference>
<comment type="caution">
    <text evidence="2">The sequence shown here is derived from an EMBL/GenBank/DDBJ whole genome shotgun (WGS) entry which is preliminary data.</text>
</comment>
<accession>A0A951P7L5</accession>
<organism evidence="2 3">
    <name type="scientific">Pegethrix bostrychoides GSE-TBD4-15B</name>
    <dbReference type="NCBI Taxonomy" id="2839662"/>
    <lineage>
        <taxon>Bacteria</taxon>
        <taxon>Bacillati</taxon>
        <taxon>Cyanobacteriota</taxon>
        <taxon>Cyanophyceae</taxon>
        <taxon>Oculatellales</taxon>
        <taxon>Oculatellaceae</taxon>
        <taxon>Pegethrix</taxon>
    </lineage>
</organism>
<dbReference type="AlphaFoldDB" id="A0A951P7L5"/>
<dbReference type="Pfam" id="PF13489">
    <property type="entry name" value="Methyltransf_23"/>
    <property type="match status" value="1"/>
</dbReference>
<keyword evidence="2" id="KW-0489">Methyltransferase</keyword>
<dbReference type="SUPFAM" id="SSF53335">
    <property type="entry name" value="S-adenosyl-L-methionine-dependent methyltransferases"/>
    <property type="match status" value="1"/>
</dbReference>
<proteinExistence type="predicted"/>
<dbReference type="EMBL" id="JAHHHV010000003">
    <property type="protein sequence ID" value="MBW4463960.1"/>
    <property type="molecule type" value="Genomic_DNA"/>
</dbReference>
<dbReference type="CDD" id="cd02440">
    <property type="entry name" value="AdoMet_MTases"/>
    <property type="match status" value="1"/>
</dbReference>
<gene>
    <name evidence="2" type="ORF">KME07_00760</name>
</gene>
<feature type="coiled-coil region" evidence="1">
    <location>
        <begin position="394"/>
        <end position="421"/>
    </location>
</feature>
<dbReference type="GO" id="GO:0008168">
    <property type="term" value="F:methyltransferase activity"/>
    <property type="evidence" value="ECO:0007669"/>
    <property type="project" value="UniProtKB-KW"/>
</dbReference>
<reference evidence="2" key="2">
    <citation type="journal article" date="2022" name="Microbiol. Resour. Announc.">
        <title>Metagenome Sequencing to Explore Phylogenomics of Terrestrial Cyanobacteria.</title>
        <authorList>
            <person name="Ward R.D."/>
            <person name="Stajich J.E."/>
            <person name="Johansen J.R."/>
            <person name="Huntemann M."/>
            <person name="Clum A."/>
            <person name="Foster B."/>
            <person name="Foster B."/>
            <person name="Roux S."/>
            <person name="Palaniappan K."/>
            <person name="Varghese N."/>
            <person name="Mukherjee S."/>
            <person name="Reddy T.B.K."/>
            <person name="Daum C."/>
            <person name="Copeland A."/>
            <person name="Chen I.A."/>
            <person name="Ivanova N.N."/>
            <person name="Kyrpides N.C."/>
            <person name="Shapiro N."/>
            <person name="Eloe-Fadrosh E.A."/>
            <person name="Pietrasiak N."/>
        </authorList>
    </citation>
    <scope>NUCLEOTIDE SEQUENCE</scope>
    <source>
        <strain evidence="2">GSE-TBD4-15B</strain>
    </source>
</reference>
<evidence type="ECO:0000256" key="1">
    <source>
        <dbReference type="SAM" id="Coils"/>
    </source>
</evidence>
<reference evidence="2" key="1">
    <citation type="submission" date="2021-05" db="EMBL/GenBank/DDBJ databases">
        <authorList>
            <person name="Pietrasiak N."/>
            <person name="Ward R."/>
            <person name="Stajich J.E."/>
            <person name="Kurbessoian T."/>
        </authorList>
    </citation>
    <scope>NUCLEOTIDE SEQUENCE</scope>
    <source>
        <strain evidence="2">GSE-TBD4-15B</strain>
    </source>
</reference>
<evidence type="ECO:0000313" key="2">
    <source>
        <dbReference type="EMBL" id="MBW4463960.1"/>
    </source>
</evidence>
<evidence type="ECO:0000313" key="3">
    <source>
        <dbReference type="Proteomes" id="UP000707356"/>
    </source>
</evidence>
<sequence>MNPLLIASYKLSQVSPRPLRILFAKSKRDDFDELYIRNMFSPWTSWAHVIGIVSFENLTKAIELNFIDTPRSRVTSVLVLLDSNDQAELGDITHLATSKGVVVITSDFPEFGTLDNDFCREVAHHDFEIGGKNEWDGKLTKYSHYMLRLLSKTHSKDSFPLHVYQELLAIQHQTQAFPLEALDLGCGPLSWLRWGVTQGLLRVTGIDPLLEVYETVLARHGLDLIPHLLPSERHSVRFEEFDHKSVSAKFHLVYTNNALDHTQDPPTVMTQLATVLSPQGIAVVQVATNEGTRQNWDQLHKYDIYYANNVINCRNQSGDTQTLVSSETPLRLHKIISETDESLIFSAIRHPNLPLDRTPQILAHSITPQPKSQQIEHEASKAMLESTSVVSADETKLQARLRQVQAQNQQLQRKLQQSEQTHCALVQAKERIAAMESSKFWQVRTQWIKLKNRLGLPE</sequence>